<dbReference type="PANTHER" id="PTHR30480:SF13">
    <property type="entry name" value="BETA-HEXOSAMINIDASE"/>
    <property type="match status" value="1"/>
</dbReference>
<proteinExistence type="inferred from homology"/>
<evidence type="ECO:0000256" key="4">
    <source>
        <dbReference type="ARBA" id="ARBA00022801"/>
    </source>
</evidence>
<dbReference type="CAZy" id="GH3">
    <property type="family name" value="Glycoside Hydrolase Family 3"/>
</dbReference>
<keyword evidence="8" id="KW-1185">Reference proteome</keyword>
<evidence type="ECO:0000313" key="7">
    <source>
        <dbReference type="EMBL" id="ABQ13814.1"/>
    </source>
</evidence>
<dbReference type="GO" id="GO:0009254">
    <property type="term" value="P:peptidoglycan turnover"/>
    <property type="evidence" value="ECO:0007669"/>
    <property type="project" value="TreeGrafter"/>
</dbReference>
<dbReference type="HOGENOM" id="CLU_008392_0_0_6"/>
<dbReference type="PANTHER" id="PTHR30480">
    <property type="entry name" value="BETA-HEXOSAMINIDASE-RELATED"/>
    <property type="match status" value="1"/>
</dbReference>
<accession>A5EWZ9</accession>
<sequence length="334" mass="37012">MSLFIGIEQTKLCRADKRRLQSPLCSGVVLFSRNYQNPEQLRALIQEIRQLRPQILIGVDHEGGRVQRFREGFTLLPAAAQIGRIFDQDPVISWSVAQACGVILAYELRAQSIDFSFAPVLDLYDPKSTVIGDRAFHENPAIVSVLSCSMRRGMKTVGMAAVGKHFPGHGRVSGDSHHELPIDTRSDAERRADLVPFIFNVQQDIEALMMAHILMPDDTLPASFSAKIIQELRDWGFKGAVVSDDLDMAAAKQFATPTQCVQAVLDAGADAAMICNHFADMDRVIDEGVTVRDSAASQKRLALLRGAEYDDFVAEQAYQKAQATLTKYRSWFVA</sequence>
<organism evidence="7 8">
    <name type="scientific">Dichelobacter nodosus (strain VCS1703A)</name>
    <dbReference type="NCBI Taxonomy" id="246195"/>
    <lineage>
        <taxon>Bacteria</taxon>
        <taxon>Pseudomonadati</taxon>
        <taxon>Pseudomonadota</taxon>
        <taxon>Gammaproteobacteria</taxon>
        <taxon>Cardiobacteriales</taxon>
        <taxon>Cardiobacteriaceae</taxon>
        <taxon>Dichelobacter</taxon>
    </lineage>
</organism>
<dbReference type="GO" id="GO:0004563">
    <property type="term" value="F:beta-N-acetylhexosaminidase activity"/>
    <property type="evidence" value="ECO:0007669"/>
    <property type="project" value="UniProtKB-EC"/>
</dbReference>
<evidence type="ECO:0000256" key="1">
    <source>
        <dbReference type="ARBA" id="ARBA00001231"/>
    </source>
</evidence>
<gene>
    <name evidence="7" type="ordered locus">DNO_0021</name>
</gene>
<evidence type="ECO:0000313" key="8">
    <source>
        <dbReference type="Proteomes" id="UP000000248"/>
    </source>
</evidence>
<dbReference type="RefSeq" id="WP_011927780.1">
    <property type="nucleotide sequence ID" value="NC_009446.1"/>
</dbReference>
<keyword evidence="5 7" id="KW-0326">Glycosidase</keyword>
<dbReference type="AlphaFoldDB" id="A5EWZ9"/>
<dbReference type="eggNOG" id="COG1472">
    <property type="taxonomic scope" value="Bacteria"/>
</dbReference>
<comment type="catalytic activity">
    <reaction evidence="1">
        <text>Hydrolysis of terminal non-reducing N-acetyl-D-hexosamine residues in N-acetyl-beta-D-hexosaminides.</text>
        <dbReference type="EC" id="3.2.1.52"/>
    </reaction>
</comment>
<dbReference type="GO" id="GO:0005975">
    <property type="term" value="P:carbohydrate metabolic process"/>
    <property type="evidence" value="ECO:0007669"/>
    <property type="project" value="InterPro"/>
</dbReference>
<dbReference type="InterPro" id="IPR001764">
    <property type="entry name" value="Glyco_hydro_3_N"/>
</dbReference>
<name>A5EWZ9_DICNV</name>
<dbReference type="KEGG" id="dno:DNO_0021"/>
<keyword evidence="4 7" id="KW-0378">Hydrolase</keyword>
<dbReference type="Pfam" id="PF00933">
    <property type="entry name" value="Glyco_hydro_3"/>
    <property type="match status" value="1"/>
</dbReference>
<comment type="similarity">
    <text evidence="2">Belongs to the glycosyl hydrolase 3 family.</text>
</comment>
<dbReference type="InterPro" id="IPR036962">
    <property type="entry name" value="Glyco_hydro_3_N_sf"/>
</dbReference>
<protein>
    <recommendedName>
        <fullName evidence="3">beta-N-acetylhexosaminidase</fullName>
        <ecNumber evidence="3">3.2.1.52</ecNumber>
    </recommendedName>
</protein>
<evidence type="ECO:0000256" key="3">
    <source>
        <dbReference type="ARBA" id="ARBA00012663"/>
    </source>
</evidence>
<evidence type="ECO:0000259" key="6">
    <source>
        <dbReference type="Pfam" id="PF00933"/>
    </source>
</evidence>
<dbReference type="EMBL" id="CP000513">
    <property type="protein sequence ID" value="ABQ13814.1"/>
    <property type="molecule type" value="Genomic_DNA"/>
</dbReference>
<dbReference type="Proteomes" id="UP000000248">
    <property type="component" value="Chromosome"/>
</dbReference>
<feature type="domain" description="Glycoside hydrolase family 3 N-terminal" evidence="6">
    <location>
        <begin position="14"/>
        <end position="289"/>
    </location>
</feature>
<dbReference type="InterPro" id="IPR050226">
    <property type="entry name" value="NagZ_Beta-hexosaminidase"/>
</dbReference>
<reference evidence="7 8" key="1">
    <citation type="journal article" date="2007" name="Nat. Biotechnol.">
        <title>Genome sequence and identification of candidate vaccine antigens from the animal pathogen Dichelobacter nodosus.</title>
        <authorList>
            <person name="Myers G.S."/>
            <person name="Parker D."/>
            <person name="Al-Hasani K."/>
            <person name="Kennan R.M."/>
            <person name="Seemann T."/>
            <person name="Ren Q."/>
            <person name="Badger J.H."/>
            <person name="Selengut J.D."/>
            <person name="Deboy R.T."/>
            <person name="Tettelin H."/>
            <person name="Boyce J.D."/>
            <person name="McCarl V.P."/>
            <person name="Han X."/>
            <person name="Nelson W.C."/>
            <person name="Madupu R."/>
            <person name="Mohamoud Y."/>
            <person name="Holley T."/>
            <person name="Fedorova N."/>
            <person name="Khouri H."/>
            <person name="Bottomley S.P."/>
            <person name="Whittington R.J."/>
            <person name="Adler B."/>
            <person name="Songer J.G."/>
            <person name="Rood J.I."/>
            <person name="Paulsen I.T."/>
        </authorList>
    </citation>
    <scope>NUCLEOTIDE SEQUENCE [LARGE SCALE GENOMIC DNA]</scope>
    <source>
        <strain evidence="7 8">VCS1703A</strain>
    </source>
</reference>
<dbReference type="STRING" id="246195.DNO_0021"/>
<evidence type="ECO:0000256" key="2">
    <source>
        <dbReference type="ARBA" id="ARBA00005336"/>
    </source>
</evidence>
<dbReference type="SUPFAM" id="SSF51445">
    <property type="entry name" value="(Trans)glycosidases"/>
    <property type="match status" value="1"/>
</dbReference>
<evidence type="ECO:0000256" key="5">
    <source>
        <dbReference type="ARBA" id="ARBA00023295"/>
    </source>
</evidence>
<dbReference type="EC" id="3.2.1.52" evidence="3"/>
<dbReference type="Gene3D" id="3.20.20.300">
    <property type="entry name" value="Glycoside hydrolase, family 3, N-terminal domain"/>
    <property type="match status" value="1"/>
</dbReference>
<dbReference type="NCBIfam" id="NF003740">
    <property type="entry name" value="PRK05337.1"/>
    <property type="match status" value="1"/>
</dbReference>
<dbReference type="OrthoDB" id="9786661at2"/>
<dbReference type="InterPro" id="IPR017853">
    <property type="entry name" value="GH"/>
</dbReference>